<dbReference type="RefSeq" id="WP_379817436.1">
    <property type="nucleotide sequence ID" value="NZ_JBHUDZ010000001.1"/>
</dbReference>
<name>A0ABW4H7K7_9FLAO</name>
<accession>A0ABW4H7K7</accession>
<gene>
    <name evidence="1" type="ORF">ACFSC2_01260</name>
</gene>
<keyword evidence="2" id="KW-1185">Reference proteome</keyword>
<comment type="caution">
    <text evidence="1">The sequence shown here is derived from an EMBL/GenBank/DDBJ whole genome shotgun (WGS) entry which is preliminary data.</text>
</comment>
<sequence>MKHLLFLLLLAAGARCTNPKTFVLDDTEENKYFAAKFINNVFEQNLIDKSPLIVINGIPFKYNKEKDTVVLPIKKSDILNLGFLNKNSSRIIYNEKENDGAILITTKSKTKN</sequence>
<protein>
    <submittedName>
        <fullName evidence="1">Uncharacterized protein</fullName>
    </submittedName>
</protein>
<evidence type="ECO:0000313" key="1">
    <source>
        <dbReference type="EMBL" id="MFD1601360.1"/>
    </source>
</evidence>
<proteinExistence type="predicted"/>
<dbReference type="Proteomes" id="UP001597138">
    <property type="component" value="Unassembled WGS sequence"/>
</dbReference>
<reference evidence="2" key="1">
    <citation type="journal article" date="2019" name="Int. J. Syst. Evol. Microbiol.">
        <title>The Global Catalogue of Microorganisms (GCM) 10K type strain sequencing project: providing services to taxonomists for standard genome sequencing and annotation.</title>
        <authorList>
            <consortium name="The Broad Institute Genomics Platform"/>
            <consortium name="The Broad Institute Genome Sequencing Center for Infectious Disease"/>
            <person name="Wu L."/>
            <person name="Ma J."/>
        </authorList>
    </citation>
    <scope>NUCLEOTIDE SEQUENCE [LARGE SCALE GENOMIC DNA]</scope>
    <source>
        <strain evidence="2">CCUG 70865</strain>
    </source>
</reference>
<organism evidence="1 2">
    <name type="scientific">Flavobacterium artemisiae</name>
    <dbReference type="NCBI Taxonomy" id="2126556"/>
    <lineage>
        <taxon>Bacteria</taxon>
        <taxon>Pseudomonadati</taxon>
        <taxon>Bacteroidota</taxon>
        <taxon>Flavobacteriia</taxon>
        <taxon>Flavobacteriales</taxon>
        <taxon>Flavobacteriaceae</taxon>
        <taxon>Flavobacterium</taxon>
    </lineage>
</organism>
<evidence type="ECO:0000313" key="2">
    <source>
        <dbReference type="Proteomes" id="UP001597138"/>
    </source>
</evidence>
<dbReference type="EMBL" id="JBHUDZ010000001">
    <property type="protein sequence ID" value="MFD1601360.1"/>
    <property type="molecule type" value="Genomic_DNA"/>
</dbReference>